<reference evidence="2 3" key="1">
    <citation type="submission" date="2020-08" db="EMBL/GenBank/DDBJ databases">
        <title>Aphidius gifuensis genome sequencing and assembly.</title>
        <authorList>
            <person name="Du Z."/>
        </authorList>
    </citation>
    <scope>NUCLEOTIDE SEQUENCE [LARGE SCALE GENOMIC DNA]</scope>
    <source>
        <strain evidence="2">YNYX2018</strain>
        <tissue evidence="2">Adults</tissue>
    </source>
</reference>
<sequence>MKPKITDMKEAKKNTKTNIILKKNYKKNVNKKLTVKKDLLSIDNINDNNKKIVSLNSTSDNTNIIDNESTDFSDPLALNNDDCHYYIYQKLRIFDPAMTIVQQQINNTSVKVLIFKPNVEQKLIKLDILNPECSLADILEKINIKFDSTMRLSLVEDTKYEINYIIELDFNDEKMIYSHDELNDPTYDTSKYNNALIDRINDLDSSYQNDSSYLTIDKSHNDDYNLQVNPIFNNDIKKYDSPVIKVIEKAKYYDTELAICNHCLYPSINFNHCYYCEKKIECNPKTIPNTLSEEQIKSMKCNINDFYDNWFNNLVKNINNDSIFKQNDNTVKQNGNTVKRNDNIVKQNVNTVKQNNNIVKQNDENKKSILSLNKKTTNKKKKCDTKISSRNWVLLSRVIKIGSYNCVNDDDNNNIVIINKIGFVLSVATLKDKPSIVKIKIKYEDIIKAKFYFNHELNVVFLYTNNDVGLKIRKLLGMKHTTGPVYNPESDDPITNKITLVFDNLSHDVKRTLADQMKEKIKNVVKLEKPAAHNMLVNTSEVNKIMTLQLHSMKTEGLNKVENNDETDKQVPSFSTNSGYPGCIEAIRQAKGKKKSHDVSLEMLFSCLPESVIKQHNTHLNEWWNYCLSVNKDPLETNLSVFISYLETKLDASASRDDLKSIASSVCLIASNQMASQIFSLSFLFSDFAKYSSANNTDSYKTELSCQDDSKISSLNIEIKKQDETQIASVENENVKKSELPELIDISDDQLSNESPSALSNNSTNLLNNNEPTDCKKNIVLQKAIDSPPLLTPLIKKTSTKPPPIFLRKRRRNKQENNIKAPITGTNNDQHIPLIDVSEISPKKQQSTIDNTPLIVPAKPRMNDVVIDDESGSLNKKDLTMPILIPEEQQNEAIQEQQSTLTATNNNQEIDSSTNNVAPSTCTTMPILIPEEQQNEAIQEQQSTLTATNNNQEIDSPTNNVAASTCASKSLVSTSEPSKLQTLSTETLTPVIELPTPSANLSVDDNTQPLSPCKLNASVQECLSEALEQNKAETGGNLQSELLLVDTVQKEQQQQQNHQLPSANIDLPTKTLTPVIKPDVKSPVIPLKLQTLSTETLTPVIESPTQSANLSVDDNTQPLSSCQLNTSVPEFNSIQEEQQQQQNHQLSSVNNTHAIIDSPTKTLTPAIKPATPMKSPVYHSTSPLIPYQSHTSVLERSSQELEQNKIETTDNLQRKLSLDNTVQKKQQQQLPSAIDVPSNDVAPSTCASKSLVSTSEPSKLQALSTETLTPVIKSPIPSANLPVHNNTQPLSSCQLNTSALKCSTKTQQNKVETGGFVRNVLSLAKTVPKTQQRQPSANNNQAIGRPTKTLTSAIKPTAPAKLPVNHNTSLLNTSALDCSSEKLNLYKVTTINNSQNKLSLGNTVRKWPHQQKQQPSANNTQAVIKPSTKTLTPAIKPVTPAKLPANTSLLNTSALEYSSEKLNQNKVESPDSAQKEILLLMNTVINKMQQPLSANNNNKIVLATNNVLSSTCYFKSSGSIRPLQLKLQKILPAIKPPTPSANVSIHHNTLPCSSGGEKQNKVEKIVNPQKKLLLVPTVVQKSSQQPSANKKQAIDVYSNNVVPKTSRVVSSSVPSKLKVTVKKTSDPPSLTPRQTNTSALKPSSEVMKKNNVKKIANLQSEMILSNAASKKQQPQKAQSYLLNKTPVQLVDTNQSSKKSGPLMNLDKSKSKSIPDLSKQSIKSKISSNENIFTENNSNYASLLKNIVDPQTTIVQKQIDGNTVKMLVVMEDGEQRLITFNIPSEECTVNDLLEQAGILFNGATTVSLIKDPIFNINYIVESKAGAIVDSTQTGDVNDELSNYDNVLVDRKYLQDDYDDNNIHATSTVNIEKPIYIDGKLAMCDKCDRASMDFNRCYRCKKKIQNNPETASYICTLAQKKEMMESIDNYYKSLLNNDRTKLNLHTTIMCRTVKIGSYKYTPKDRIIINTSGLILSVPLIEDESNAVKIHVRYQDIGKVLIHFGESVIFFYTNTTSGSKIREILGMQDSKGPYYDPAGKNQTHKRITLLTESLNEESKTILKQLFLMNNLFEEITTEEPTVTLARLPPNGDLNDSSSKNEDTNSNDKNIEESNNVNDELTDNNSKQVTSPVIVEEPKYIDGKLAVCDNCGLTSMDFNRCYWCKGKIPENPTTKPYSGHPPLKRNVMLLNNNYYKSLANNNIKITISPNTICPAPESSYSFIGHNGEDSIDNGNNNKRKHSQLEGTAKDENSNEIFLSKNLSDQLTKKIALEKSCTSSN</sequence>
<feature type="region of interest" description="Disordered" evidence="1">
    <location>
        <begin position="1105"/>
        <end position="1124"/>
    </location>
</feature>
<evidence type="ECO:0000256" key="1">
    <source>
        <dbReference type="SAM" id="MobiDB-lite"/>
    </source>
</evidence>
<feature type="region of interest" description="Disordered" evidence="1">
    <location>
        <begin position="2079"/>
        <end position="2126"/>
    </location>
</feature>
<feature type="compositionally biased region" description="Low complexity" evidence="1">
    <location>
        <begin position="1608"/>
        <end position="1618"/>
    </location>
</feature>
<proteinExistence type="predicted"/>
<evidence type="ECO:0000313" key="3">
    <source>
        <dbReference type="Proteomes" id="UP000639338"/>
    </source>
</evidence>
<dbReference type="EMBL" id="JACMRX010000005">
    <property type="protein sequence ID" value="KAF7989037.1"/>
    <property type="molecule type" value="Genomic_DNA"/>
</dbReference>
<evidence type="ECO:0000313" key="2">
    <source>
        <dbReference type="EMBL" id="KAF7989037.1"/>
    </source>
</evidence>
<gene>
    <name evidence="2" type="ORF">HCN44_007347</name>
</gene>
<protein>
    <submittedName>
        <fullName evidence="2">Uncharacterized protein</fullName>
    </submittedName>
</protein>
<organism evidence="2 3">
    <name type="scientific">Aphidius gifuensis</name>
    <name type="common">Parasitoid wasp</name>
    <dbReference type="NCBI Taxonomy" id="684658"/>
    <lineage>
        <taxon>Eukaryota</taxon>
        <taxon>Metazoa</taxon>
        <taxon>Ecdysozoa</taxon>
        <taxon>Arthropoda</taxon>
        <taxon>Hexapoda</taxon>
        <taxon>Insecta</taxon>
        <taxon>Pterygota</taxon>
        <taxon>Neoptera</taxon>
        <taxon>Endopterygota</taxon>
        <taxon>Hymenoptera</taxon>
        <taxon>Apocrita</taxon>
        <taxon>Ichneumonoidea</taxon>
        <taxon>Braconidae</taxon>
        <taxon>Aphidiinae</taxon>
        <taxon>Aphidius</taxon>
    </lineage>
</organism>
<dbReference type="OrthoDB" id="442460at2759"/>
<accession>A0A834XLF5</accession>
<feature type="region of interest" description="Disordered" evidence="1">
    <location>
        <begin position="747"/>
        <end position="769"/>
    </location>
</feature>
<feature type="region of interest" description="Disordered" evidence="1">
    <location>
        <begin position="1691"/>
        <end position="1719"/>
    </location>
</feature>
<feature type="compositionally biased region" description="Polar residues" evidence="1">
    <location>
        <begin position="1626"/>
        <end position="1641"/>
    </location>
</feature>
<feature type="compositionally biased region" description="Polar residues" evidence="1">
    <location>
        <begin position="2109"/>
        <end position="2126"/>
    </location>
</feature>
<dbReference type="Proteomes" id="UP000639338">
    <property type="component" value="Unassembled WGS sequence"/>
</dbReference>
<comment type="caution">
    <text evidence="2">The sequence shown here is derived from an EMBL/GenBank/DDBJ whole genome shotgun (WGS) entry which is preliminary data.</text>
</comment>
<feature type="compositionally biased region" description="Low complexity" evidence="1">
    <location>
        <begin position="757"/>
        <end position="769"/>
    </location>
</feature>
<feature type="region of interest" description="Disordered" evidence="1">
    <location>
        <begin position="2220"/>
        <end position="2248"/>
    </location>
</feature>
<feature type="region of interest" description="Disordered" evidence="1">
    <location>
        <begin position="1608"/>
        <end position="1643"/>
    </location>
</feature>
<keyword evidence="3" id="KW-1185">Reference proteome</keyword>
<feature type="region of interest" description="Disordered" evidence="1">
    <location>
        <begin position="1162"/>
        <end position="1183"/>
    </location>
</feature>
<name>A0A834XLF5_APHGI</name>